<reference evidence="1" key="1">
    <citation type="journal article" date="2019" name="Front. Microbiol.">
        <title>O-Antigen Gene Clusters of Plesiomonas shigelloides Serogroups and Its Application in Development of a Molecular Serotyping Scheme.</title>
        <authorList>
            <person name="Xi D."/>
            <person name="Wang X."/>
            <person name="Ning K."/>
            <person name="Liu Q."/>
            <person name="Jing F."/>
            <person name="Guo X."/>
            <person name="Cao B."/>
        </authorList>
    </citation>
    <scope>NUCLEOTIDE SEQUENCE</scope>
    <source>
        <strain evidence="1">O26H1a1c</strain>
    </source>
</reference>
<organism evidence="1">
    <name type="scientific">Plesiomonas shigelloides</name>
    <name type="common">Aeromonas shigelloides</name>
    <dbReference type="NCBI Taxonomy" id="703"/>
    <lineage>
        <taxon>Bacteria</taxon>
        <taxon>Pseudomonadati</taxon>
        <taxon>Pseudomonadota</taxon>
        <taxon>Gammaproteobacteria</taxon>
        <taxon>Enterobacterales</taxon>
        <taxon>Enterobacteriaceae</taxon>
        <taxon>Plesiomonas</taxon>
    </lineage>
</organism>
<dbReference type="AlphaFoldDB" id="A0A4D6U7G7"/>
<name>A0A4D6U7G7_PLESH</name>
<accession>A0A4D6U7G7</accession>
<gene>
    <name evidence="1" type="primary">orf4</name>
</gene>
<sequence>MNIDHSVVLPDYKVIVNKLKQLRAILFCKVVSVRQLVQRSLTEFTNILLSF</sequence>
<protein>
    <submittedName>
        <fullName evidence="1">Uncharacterized protein</fullName>
    </submittedName>
</protein>
<dbReference type="EMBL" id="MK551184">
    <property type="protein sequence ID" value="QCH03196.1"/>
    <property type="molecule type" value="Genomic_DNA"/>
</dbReference>
<evidence type="ECO:0000313" key="1">
    <source>
        <dbReference type="EMBL" id="QCH03196.1"/>
    </source>
</evidence>
<proteinExistence type="predicted"/>